<dbReference type="Gene3D" id="3.60.21.10">
    <property type="match status" value="1"/>
</dbReference>
<dbReference type="PANTHER" id="PTHR39323:SF1">
    <property type="entry name" value="BLR1149 PROTEIN"/>
    <property type="match status" value="1"/>
</dbReference>
<dbReference type="InterPro" id="IPR026336">
    <property type="entry name" value="PdeM-like"/>
</dbReference>
<dbReference type="SUPFAM" id="SSF56300">
    <property type="entry name" value="Metallo-dependent phosphatases"/>
    <property type="match status" value="1"/>
</dbReference>
<evidence type="ECO:0000259" key="1">
    <source>
        <dbReference type="Pfam" id="PF00149"/>
    </source>
</evidence>
<organism evidence="2 3">
    <name type="scientific">Hufsiella arboris</name>
    <dbReference type="NCBI Taxonomy" id="2695275"/>
    <lineage>
        <taxon>Bacteria</taxon>
        <taxon>Pseudomonadati</taxon>
        <taxon>Bacteroidota</taxon>
        <taxon>Sphingobacteriia</taxon>
        <taxon>Sphingobacteriales</taxon>
        <taxon>Sphingobacteriaceae</taxon>
        <taxon>Hufsiella</taxon>
    </lineage>
</organism>
<dbReference type="PIRSF" id="PIRSF000887">
    <property type="entry name" value="Pesterase_MJ0037"/>
    <property type="match status" value="1"/>
</dbReference>
<keyword evidence="3" id="KW-1185">Reference proteome</keyword>
<keyword evidence="2" id="KW-0378">Hydrolase</keyword>
<dbReference type="GO" id="GO:0016874">
    <property type="term" value="F:ligase activity"/>
    <property type="evidence" value="ECO:0007669"/>
    <property type="project" value="UniProtKB-KW"/>
</dbReference>
<dbReference type="InterPro" id="IPR024173">
    <property type="entry name" value="Pesterase_MJ0037-like"/>
</dbReference>
<comment type="caution">
    <text evidence="2">The sequence shown here is derived from an EMBL/GenBank/DDBJ whole genome shotgun (WGS) entry which is preliminary data.</text>
</comment>
<dbReference type="EMBL" id="WVHT01000005">
    <property type="protein sequence ID" value="MXV51605.1"/>
    <property type="molecule type" value="Genomic_DNA"/>
</dbReference>
<dbReference type="RefSeq" id="WP_160844791.1">
    <property type="nucleotide sequence ID" value="NZ_WVHT01000005.1"/>
</dbReference>
<proteinExistence type="predicted"/>
<dbReference type="AlphaFoldDB" id="A0A7K1YAJ5"/>
<accession>A0A7K1YAJ5</accession>
<reference evidence="2 3" key="1">
    <citation type="submission" date="2019-11" db="EMBL/GenBank/DDBJ databases">
        <title>Pedobacter sp. HMF7647 Genome sequencing and assembly.</title>
        <authorList>
            <person name="Kang H."/>
            <person name="Kim H."/>
            <person name="Joh K."/>
        </authorList>
    </citation>
    <scope>NUCLEOTIDE SEQUENCE [LARGE SCALE GENOMIC DNA]</scope>
    <source>
        <strain evidence="2 3">HMF7647</strain>
    </source>
</reference>
<keyword evidence="2" id="KW-0255">Endonuclease</keyword>
<dbReference type="PANTHER" id="PTHR39323">
    <property type="entry name" value="BLR1149 PROTEIN"/>
    <property type="match status" value="1"/>
</dbReference>
<dbReference type="InterPro" id="IPR004843">
    <property type="entry name" value="Calcineurin-like_PHP"/>
</dbReference>
<dbReference type="EC" id="3.1.-.-" evidence="2"/>
<dbReference type="Pfam" id="PF00149">
    <property type="entry name" value="Metallophos"/>
    <property type="match status" value="1"/>
</dbReference>
<dbReference type="NCBIfam" id="TIGR04123">
    <property type="entry name" value="P_estr_lig_assc"/>
    <property type="match status" value="1"/>
</dbReference>
<evidence type="ECO:0000313" key="3">
    <source>
        <dbReference type="Proteomes" id="UP000466586"/>
    </source>
</evidence>
<dbReference type="Proteomes" id="UP000466586">
    <property type="component" value="Unassembled WGS sequence"/>
</dbReference>
<name>A0A7K1YAJ5_9SPHI</name>
<keyword evidence="2" id="KW-0436">Ligase</keyword>
<keyword evidence="2" id="KW-0540">Nuclease</keyword>
<feature type="domain" description="Calcineurin-like phosphoesterase" evidence="1">
    <location>
        <begin position="32"/>
        <end position="166"/>
    </location>
</feature>
<dbReference type="InterPro" id="IPR029052">
    <property type="entry name" value="Metallo-depent_PP-like"/>
</dbReference>
<sequence length="217" mass="25020">MNVHNGLDWQFLGQQLCLLPQKALYWKDKNMLIVADVHMGKVGHFRKAGIAIPKLMEQEDLAVLSDLIHDLKPKTLLFLGDLFHSDMNNDWEWLMLWRDLFPDLEMILVRGNHDILHDKYYHAARFKVVAELELEPFLFTHEPVKEVHDLYPVSGHIHPGVLLRGKGRQFVTLPSFSFCKDQAILPAFGKFTGNVSLKYCDEDSVFGVLKNKVIKLS</sequence>
<evidence type="ECO:0000313" key="2">
    <source>
        <dbReference type="EMBL" id="MXV51605.1"/>
    </source>
</evidence>
<protein>
    <submittedName>
        <fullName evidence="2">Ligase-associated DNA damage response endonuclease PdeM</fullName>
        <ecNumber evidence="2">3.1.-.-</ecNumber>
    </submittedName>
</protein>
<gene>
    <name evidence="2" type="primary">pdeM</name>
    <name evidence="2" type="ORF">GS399_11540</name>
</gene>
<dbReference type="GO" id="GO:0016787">
    <property type="term" value="F:hydrolase activity"/>
    <property type="evidence" value="ECO:0007669"/>
    <property type="project" value="UniProtKB-KW"/>
</dbReference>
<dbReference type="GO" id="GO:0004519">
    <property type="term" value="F:endonuclease activity"/>
    <property type="evidence" value="ECO:0007669"/>
    <property type="project" value="UniProtKB-KW"/>
</dbReference>